<dbReference type="Pfam" id="PF02803">
    <property type="entry name" value="Thiolase_C"/>
    <property type="match status" value="1"/>
</dbReference>
<dbReference type="InterPro" id="IPR002155">
    <property type="entry name" value="Thiolase"/>
</dbReference>
<dbReference type="Pfam" id="PF00108">
    <property type="entry name" value="Thiolase_N"/>
    <property type="match status" value="1"/>
</dbReference>
<comment type="pathway">
    <text evidence="2">Biopolymer metabolism; poly-(R)-3-hydroxybutanoate biosynthesis.</text>
</comment>
<sequence length="400" mass="42479">MRNAVLVSTARTPIGKAYRGAFNDTQAQTLGGHVIAEAVRRAGVDPAEVGDVLMGAALQQGSSGGNIARQCAMAAGLPTTVAGMSLDRQCASGLMGIATAARSIILDGMDVAVGGGLESVSLVQNDKMNRYRASDPTIRERLPALYMSMLETAEVVADRYGISRERQDEYALQSQQRTAKAQAEGRFDKEIAPLETEMVVTDKATGETSRKRVRLTQDEGNRADTTLEGLQSLKPVFKDGQKIVEGKFITAGNASQLSDGASASVLMEEKEAERRGLEPLGRYCGVAVAGCEPDEMGIGPVYAVPKLLKQHGLSVDDIDLWELNEAFAVQVLYCRDRLGIDNDKLNVSGGAISIGHPYGMSGARMTGHALIEGKRRGAKRVVVMMCVGGGMGAAGLFEIL</sequence>
<comment type="similarity">
    <text evidence="3 14">Belongs to the thiolase-like superfamily. Thiolase family.</text>
</comment>
<dbReference type="PANTHER" id="PTHR43853">
    <property type="entry name" value="3-KETOACYL-COA THIOLASE, PEROXISOMAL"/>
    <property type="match status" value="1"/>
</dbReference>
<dbReference type="Proteomes" id="UP000666240">
    <property type="component" value="Unassembled WGS sequence"/>
</dbReference>
<evidence type="ECO:0000313" key="17">
    <source>
        <dbReference type="EMBL" id="MBP0441336.1"/>
    </source>
</evidence>
<dbReference type="GO" id="GO:0010124">
    <property type="term" value="P:phenylacetate catabolic process"/>
    <property type="evidence" value="ECO:0007669"/>
    <property type="project" value="TreeGrafter"/>
</dbReference>
<dbReference type="InterPro" id="IPR020613">
    <property type="entry name" value="Thiolase_CS"/>
</dbReference>
<dbReference type="PROSITE" id="PS00737">
    <property type="entry name" value="THIOLASE_2"/>
    <property type="match status" value="1"/>
</dbReference>
<dbReference type="PIRSF" id="PIRSF000429">
    <property type="entry name" value="Ac-CoA_Ac_transf"/>
    <property type="match status" value="1"/>
</dbReference>
<dbReference type="GO" id="GO:0003988">
    <property type="term" value="F:acetyl-CoA C-acyltransferase activity"/>
    <property type="evidence" value="ECO:0007669"/>
    <property type="project" value="TreeGrafter"/>
</dbReference>
<keyword evidence="9" id="KW-0576">Peroxisome</keyword>
<dbReference type="CDD" id="cd00751">
    <property type="entry name" value="thiolase"/>
    <property type="match status" value="1"/>
</dbReference>
<dbReference type="GO" id="GO:0005737">
    <property type="term" value="C:cytoplasm"/>
    <property type="evidence" value="ECO:0007669"/>
    <property type="project" value="UniProtKB-ARBA"/>
</dbReference>
<evidence type="ECO:0000256" key="5">
    <source>
        <dbReference type="ARBA" id="ARBA00022752"/>
    </source>
</evidence>
<evidence type="ECO:0000256" key="11">
    <source>
        <dbReference type="ARBA" id="ARBA00037924"/>
    </source>
</evidence>
<evidence type="ECO:0000256" key="14">
    <source>
        <dbReference type="RuleBase" id="RU003557"/>
    </source>
</evidence>
<accession>A0A8J7RQJ7</accession>
<keyword evidence="7" id="KW-0809">Transit peptide</keyword>
<comment type="subcellular location">
    <subcellularLocation>
        <location evidence="1">Peroxisome</location>
    </subcellularLocation>
</comment>
<evidence type="ECO:0000259" key="16">
    <source>
        <dbReference type="Pfam" id="PF02803"/>
    </source>
</evidence>
<evidence type="ECO:0000256" key="3">
    <source>
        <dbReference type="ARBA" id="ARBA00010982"/>
    </source>
</evidence>
<protein>
    <recommendedName>
        <fullName evidence="12">Beta-ketothiolase</fullName>
    </recommendedName>
</protein>
<dbReference type="AlphaFoldDB" id="A0A8J7RQJ7"/>
<evidence type="ECO:0000256" key="9">
    <source>
        <dbReference type="ARBA" id="ARBA00023140"/>
    </source>
</evidence>
<evidence type="ECO:0000256" key="13">
    <source>
        <dbReference type="PIRSR" id="PIRSR000429-1"/>
    </source>
</evidence>
<dbReference type="InterPro" id="IPR016039">
    <property type="entry name" value="Thiolase-like"/>
</dbReference>
<evidence type="ECO:0000313" key="18">
    <source>
        <dbReference type="Proteomes" id="UP000666240"/>
    </source>
</evidence>
<feature type="active site" description="Proton acceptor" evidence="13">
    <location>
        <position position="386"/>
    </location>
</feature>
<keyword evidence="4 14" id="KW-0808">Transferase</keyword>
<keyword evidence="18" id="KW-1185">Reference proteome</keyword>
<evidence type="ECO:0000256" key="10">
    <source>
        <dbReference type="ARBA" id="ARBA00023315"/>
    </source>
</evidence>
<gene>
    <name evidence="17" type="ORF">J5Y06_22055</name>
</gene>
<keyword evidence="10 14" id="KW-0012">Acyltransferase</keyword>
<dbReference type="FunFam" id="3.40.47.10:FF:000010">
    <property type="entry name" value="Acetyl-CoA acetyltransferase (Thiolase)"/>
    <property type="match status" value="1"/>
</dbReference>
<evidence type="ECO:0000256" key="1">
    <source>
        <dbReference type="ARBA" id="ARBA00004275"/>
    </source>
</evidence>
<feature type="domain" description="Thiolase N-terminal" evidence="15">
    <location>
        <begin position="5"/>
        <end position="269"/>
    </location>
</feature>
<organism evidence="17 18">
    <name type="scientific">Tianweitania sediminis</name>
    <dbReference type="NCBI Taxonomy" id="1502156"/>
    <lineage>
        <taxon>Bacteria</taxon>
        <taxon>Pseudomonadati</taxon>
        <taxon>Pseudomonadota</taxon>
        <taxon>Alphaproteobacteria</taxon>
        <taxon>Hyphomicrobiales</taxon>
        <taxon>Phyllobacteriaceae</taxon>
        <taxon>Tianweitania</taxon>
    </lineage>
</organism>
<proteinExistence type="inferred from homology"/>
<dbReference type="InterPro" id="IPR050215">
    <property type="entry name" value="Thiolase-like_sf_Thiolase"/>
</dbReference>
<evidence type="ECO:0000256" key="12">
    <source>
        <dbReference type="ARBA" id="ARBA00080155"/>
    </source>
</evidence>
<keyword evidence="8" id="KW-0443">Lipid metabolism</keyword>
<comment type="caution">
    <text evidence="17">The sequence shown here is derived from an EMBL/GenBank/DDBJ whole genome shotgun (WGS) entry which is preliminary data.</text>
</comment>
<keyword evidence="6" id="KW-0276">Fatty acid metabolism</keyword>
<feature type="domain" description="Thiolase C-terminal" evidence="16">
    <location>
        <begin position="278"/>
        <end position="398"/>
    </location>
</feature>
<dbReference type="EMBL" id="JAGIYY010000013">
    <property type="protein sequence ID" value="MBP0441336.1"/>
    <property type="molecule type" value="Genomic_DNA"/>
</dbReference>
<dbReference type="InterPro" id="IPR020616">
    <property type="entry name" value="Thiolase_N"/>
</dbReference>
<evidence type="ECO:0000256" key="8">
    <source>
        <dbReference type="ARBA" id="ARBA00023098"/>
    </source>
</evidence>
<evidence type="ECO:0000256" key="4">
    <source>
        <dbReference type="ARBA" id="ARBA00022679"/>
    </source>
</evidence>
<dbReference type="GO" id="GO:0006635">
    <property type="term" value="P:fatty acid beta-oxidation"/>
    <property type="evidence" value="ECO:0007669"/>
    <property type="project" value="TreeGrafter"/>
</dbReference>
<evidence type="ECO:0000256" key="6">
    <source>
        <dbReference type="ARBA" id="ARBA00022832"/>
    </source>
</evidence>
<reference evidence="17" key="1">
    <citation type="submission" date="2021-03" db="EMBL/GenBank/DDBJ databases">
        <title>Genome sequencing and assembly of Tianweitania sediminis.</title>
        <authorList>
            <person name="Chhetri G."/>
        </authorList>
    </citation>
    <scope>NUCLEOTIDE SEQUENCE</scope>
    <source>
        <strain evidence="17">Z8</strain>
    </source>
</reference>
<dbReference type="NCBIfam" id="TIGR01930">
    <property type="entry name" value="AcCoA-C-Actrans"/>
    <property type="match status" value="1"/>
</dbReference>
<feature type="active site" description="Proton acceptor" evidence="13">
    <location>
        <position position="356"/>
    </location>
</feature>
<keyword evidence="5" id="KW-0583">PHB biosynthesis</keyword>
<evidence type="ECO:0000259" key="15">
    <source>
        <dbReference type="Pfam" id="PF00108"/>
    </source>
</evidence>
<comment type="pathway">
    <text evidence="11">Metabolic intermediate biosynthesis; (R)-mevalonate biosynthesis; (R)-mevalonate from acetyl-CoA: step 1/3.</text>
</comment>
<evidence type="ECO:0000256" key="2">
    <source>
        <dbReference type="ARBA" id="ARBA00004683"/>
    </source>
</evidence>
<name>A0A8J7RQJ7_9HYPH</name>
<dbReference type="InterPro" id="IPR020617">
    <property type="entry name" value="Thiolase_C"/>
</dbReference>
<dbReference type="RefSeq" id="WP_209337362.1">
    <property type="nucleotide sequence ID" value="NZ_JAGIYY010000013.1"/>
</dbReference>
<dbReference type="Gene3D" id="3.40.47.10">
    <property type="match status" value="1"/>
</dbReference>
<feature type="active site" description="Acyl-thioester intermediate" evidence="13">
    <location>
        <position position="90"/>
    </location>
</feature>
<dbReference type="PANTHER" id="PTHR43853:SF8">
    <property type="entry name" value="3-KETOACYL-COA THIOLASE, PEROXISOMAL"/>
    <property type="match status" value="1"/>
</dbReference>
<evidence type="ECO:0000256" key="7">
    <source>
        <dbReference type="ARBA" id="ARBA00022946"/>
    </source>
</evidence>
<dbReference type="SUPFAM" id="SSF53901">
    <property type="entry name" value="Thiolase-like"/>
    <property type="match status" value="2"/>
</dbReference>
<dbReference type="GO" id="GO:0042619">
    <property type="term" value="P:poly-hydroxybutyrate biosynthetic process"/>
    <property type="evidence" value="ECO:0007669"/>
    <property type="project" value="UniProtKB-KW"/>
</dbReference>